<evidence type="ECO:0000313" key="3">
    <source>
        <dbReference type="Proteomes" id="UP000298138"/>
    </source>
</evidence>
<name>A0A4S2MPR2_9PEZI</name>
<dbReference type="Proteomes" id="UP000298138">
    <property type="component" value="Unassembled WGS sequence"/>
</dbReference>
<evidence type="ECO:0000256" key="1">
    <source>
        <dbReference type="SAM" id="MobiDB-lite"/>
    </source>
</evidence>
<dbReference type="AlphaFoldDB" id="A0A4S2MPR2"/>
<feature type="compositionally biased region" description="Polar residues" evidence="1">
    <location>
        <begin position="90"/>
        <end position="110"/>
    </location>
</feature>
<gene>
    <name evidence="2" type="ORF">EX30DRAFT_119133</name>
</gene>
<organism evidence="2 3">
    <name type="scientific">Ascodesmis nigricans</name>
    <dbReference type="NCBI Taxonomy" id="341454"/>
    <lineage>
        <taxon>Eukaryota</taxon>
        <taxon>Fungi</taxon>
        <taxon>Dikarya</taxon>
        <taxon>Ascomycota</taxon>
        <taxon>Pezizomycotina</taxon>
        <taxon>Pezizomycetes</taxon>
        <taxon>Pezizales</taxon>
        <taxon>Ascodesmidaceae</taxon>
        <taxon>Ascodesmis</taxon>
    </lineage>
</organism>
<keyword evidence="3" id="KW-1185">Reference proteome</keyword>
<accession>A0A4S2MPR2</accession>
<dbReference type="InParanoid" id="A0A4S2MPR2"/>
<sequence length="157" mass="17927">MKILPSRIIPAYIWFVAWSMKSTEHLQLPLHTRHTVSPLTSGQHSSLPVITLSVENRPSSQALSSLESRSPWYRYVNSRFRVRAHAPPVNRSSSSDTPRPSLFLTTNPRPSATPFLRSRRPVPAERNPADARLDESALLFPDRDYDAPRMMSVPYHR</sequence>
<feature type="region of interest" description="Disordered" evidence="1">
    <location>
        <begin position="86"/>
        <end position="135"/>
    </location>
</feature>
<dbReference type="EMBL" id="ML220134">
    <property type="protein sequence ID" value="TGZ79182.1"/>
    <property type="molecule type" value="Genomic_DNA"/>
</dbReference>
<protein>
    <submittedName>
        <fullName evidence="2">Uncharacterized protein</fullName>
    </submittedName>
</protein>
<reference evidence="2 3" key="1">
    <citation type="submission" date="2019-04" db="EMBL/GenBank/DDBJ databases">
        <title>Comparative genomics and transcriptomics to analyze fruiting body development in filamentous ascomycetes.</title>
        <authorList>
            <consortium name="DOE Joint Genome Institute"/>
            <person name="Lutkenhaus R."/>
            <person name="Traeger S."/>
            <person name="Breuer J."/>
            <person name="Kuo A."/>
            <person name="Lipzen A."/>
            <person name="Pangilinan J."/>
            <person name="Dilworth D."/>
            <person name="Sandor L."/>
            <person name="Poggeler S."/>
            <person name="Barry K."/>
            <person name="Grigoriev I.V."/>
            <person name="Nowrousian M."/>
        </authorList>
    </citation>
    <scope>NUCLEOTIDE SEQUENCE [LARGE SCALE GENOMIC DNA]</scope>
    <source>
        <strain evidence="2 3">CBS 389.68</strain>
    </source>
</reference>
<proteinExistence type="predicted"/>
<evidence type="ECO:0000313" key="2">
    <source>
        <dbReference type="EMBL" id="TGZ79182.1"/>
    </source>
</evidence>